<name>A0ABW6SQE6_9ACTN</name>
<protein>
    <submittedName>
        <fullName evidence="1">Uncharacterized protein</fullName>
    </submittedName>
</protein>
<evidence type="ECO:0000313" key="2">
    <source>
        <dbReference type="Proteomes" id="UP001602013"/>
    </source>
</evidence>
<gene>
    <name evidence="1" type="ORF">ACFYXI_16100</name>
</gene>
<sequence length="91" mass="9702">MDSSVKQSGAPAAWERGYTGAGVKVATLMSALPLRGQQRDRISGETAPAPAAAGRWRTGWSGVAGRLLWAPLERFVVQPFLRHLQVGTTGE</sequence>
<comment type="caution">
    <text evidence="1">The sequence shown here is derived from an EMBL/GenBank/DDBJ whole genome shotgun (WGS) entry which is preliminary data.</text>
</comment>
<dbReference type="Proteomes" id="UP001602013">
    <property type="component" value="Unassembled WGS sequence"/>
</dbReference>
<reference evidence="1 2" key="1">
    <citation type="submission" date="2024-10" db="EMBL/GenBank/DDBJ databases">
        <title>The Natural Products Discovery Center: Release of the First 8490 Sequenced Strains for Exploring Actinobacteria Biosynthetic Diversity.</title>
        <authorList>
            <person name="Kalkreuter E."/>
            <person name="Kautsar S.A."/>
            <person name="Yang D."/>
            <person name="Bader C.D."/>
            <person name="Teijaro C.N."/>
            <person name="Fluegel L."/>
            <person name="Davis C.M."/>
            <person name="Simpson J.R."/>
            <person name="Lauterbach L."/>
            <person name="Steele A.D."/>
            <person name="Gui C."/>
            <person name="Meng S."/>
            <person name="Li G."/>
            <person name="Viehrig K."/>
            <person name="Ye F."/>
            <person name="Su P."/>
            <person name="Kiefer A.F."/>
            <person name="Nichols A."/>
            <person name="Cepeda A.J."/>
            <person name="Yan W."/>
            <person name="Fan B."/>
            <person name="Jiang Y."/>
            <person name="Adhikari A."/>
            <person name="Zheng C.-J."/>
            <person name="Schuster L."/>
            <person name="Cowan T.M."/>
            <person name="Smanski M.J."/>
            <person name="Chevrette M.G."/>
            <person name="De Carvalho L.P.S."/>
            <person name="Shen B."/>
        </authorList>
    </citation>
    <scope>NUCLEOTIDE SEQUENCE [LARGE SCALE GENOMIC DNA]</scope>
    <source>
        <strain evidence="1 2">NPDC002173</strain>
    </source>
</reference>
<proteinExistence type="predicted"/>
<dbReference type="RefSeq" id="WP_387411958.1">
    <property type="nucleotide sequence ID" value="NZ_JBIASD010000009.1"/>
</dbReference>
<dbReference type="EMBL" id="JBIASD010000009">
    <property type="protein sequence ID" value="MFF3667122.1"/>
    <property type="molecule type" value="Genomic_DNA"/>
</dbReference>
<keyword evidence="2" id="KW-1185">Reference proteome</keyword>
<evidence type="ECO:0000313" key="1">
    <source>
        <dbReference type="EMBL" id="MFF3667122.1"/>
    </source>
</evidence>
<accession>A0ABW6SQE6</accession>
<organism evidence="1 2">
    <name type="scientific">Microtetraspora malaysiensis</name>
    <dbReference type="NCBI Taxonomy" id="161358"/>
    <lineage>
        <taxon>Bacteria</taxon>
        <taxon>Bacillati</taxon>
        <taxon>Actinomycetota</taxon>
        <taxon>Actinomycetes</taxon>
        <taxon>Streptosporangiales</taxon>
        <taxon>Streptosporangiaceae</taxon>
        <taxon>Microtetraspora</taxon>
    </lineage>
</organism>